<dbReference type="InterPro" id="IPR006170">
    <property type="entry name" value="PBP/GOBP"/>
</dbReference>
<gene>
    <name evidence="1" type="ORF">ABMA28_003780</name>
</gene>
<dbReference type="PANTHER" id="PTHR21364">
    <property type="entry name" value="GENERAL ODORANT-BINDING PROTEIN 19A"/>
    <property type="match status" value="1"/>
</dbReference>
<dbReference type="SMART" id="SM00708">
    <property type="entry name" value="PhBP"/>
    <property type="match status" value="1"/>
</dbReference>
<dbReference type="AlphaFoldDB" id="A0ABD0ST13"/>
<dbReference type="PANTHER" id="PTHR21364:SF1">
    <property type="entry name" value="GENERAL ODORANT-BINDING PROTEIN LUSH"/>
    <property type="match status" value="1"/>
</dbReference>
<dbReference type="InterPro" id="IPR036728">
    <property type="entry name" value="PBP_GOBP_sf"/>
</dbReference>
<proteinExistence type="predicted"/>
<comment type="caution">
    <text evidence="1">The sequence shown here is derived from an EMBL/GenBank/DDBJ whole genome shotgun (WGS) entry which is preliminary data.</text>
</comment>
<organism evidence="1 2">
    <name type="scientific">Loxostege sticticalis</name>
    <name type="common">Beet webworm moth</name>
    <dbReference type="NCBI Taxonomy" id="481309"/>
    <lineage>
        <taxon>Eukaryota</taxon>
        <taxon>Metazoa</taxon>
        <taxon>Ecdysozoa</taxon>
        <taxon>Arthropoda</taxon>
        <taxon>Hexapoda</taxon>
        <taxon>Insecta</taxon>
        <taxon>Pterygota</taxon>
        <taxon>Neoptera</taxon>
        <taxon>Endopterygota</taxon>
        <taxon>Lepidoptera</taxon>
        <taxon>Glossata</taxon>
        <taxon>Ditrysia</taxon>
        <taxon>Pyraloidea</taxon>
        <taxon>Crambidae</taxon>
        <taxon>Pyraustinae</taxon>
        <taxon>Loxostege</taxon>
    </lineage>
</organism>
<sequence length="99" mass="11412">MNDEEVGDIDQGKFIEERNVMCYIACIYTMGQTIKNNKIVHDAMIKQIDMMFPPEMKEPVKATIEQCRGVAKKYKDICEASYWTAKCLYEADPANFVFA</sequence>
<dbReference type="CDD" id="cd23992">
    <property type="entry name" value="PBP_GOBP"/>
    <property type="match status" value="1"/>
</dbReference>
<evidence type="ECO:0000313" key="2">
    <source>
        <dbReference type="Proteomes" id="UP001549921"/>
    </source>
</evidence>
<protein>
    <submittedName>
        <fullName evidence="1">Uncharacterized protein</fullName>
    </submittedName>
</protein>
<reference evidence="1 2" key="1">
    <citation type="submission" date="2024-06" db="EMBL/GenBank/DDBJ databases">
        <title>A chromosome-level genome assembly of beet webworm, Loxostege sticticalis.</title>
        <authorList>
            <person name="Zhang Y."/>
        </authorList>
    </citation>
    <scope>NUCLEOTIDE SEQUENCE [LARGE SCALE GENOMIC DNA]</scope>
    <source>
        <strain evidence="1">AQ028</strain>
        <tissue evidence="1">Male pupae</tissue>
    </source>
</reference>
<accession>A0ABD0ST13</accession>
<dbReference type="Gene3D" id="1.10.238.20">
    <property type="entry name" value="Pheromone/general odorant binding protein domain"/>
    <property type="match status" value="1"/>
</dbReference>
<dbReference type="EMBL" id="JBEDNZ010000015">
    <property type="protein sequence ID" value="KAL0828874.1"/>
    <property type="molecule type" value="Genomic_DNA"/>
</dbReference>
<dbReference type="Pfam" id="PF01395">
    <property type="entry name" value="PBP_GOBP"/>
    <property type="match status" value="1"/>
</dbReference>
<dbReference type="Proteomes" id="UP001549921">
    <property type="component" value="Unassembled WGS sequence"/>
</dbReference>
<name>A0ABD0ST13_LOXSC</name>
<dbReference type="SUPFAM" id="SSF47565">
    <property type="entry name" value="Insect pheromone/odorant-binding proteins"/>
    <property type="match status" value="1"/>
</dbReference>
<evidence type="ECO:0000313" key="1">
    <source>
        <dbReference type="EMBL" id="KAL0828874.1"/>
    </source>
</evidence>